<dbReference type="Pfam" id="PF00534">
    <property type="entry name" value="Glycos_transf_1"/>
    <property type="match status" value="1"/>
</dbReference>
<dbReference type="STRING" id="1423813.FC26_GL000975"/>
<dbReference type="EMBL" id="AYYY01000071">
    <property type="protein sequence ID" value="KRM60256.1"/>
    <property type="molecule type" value="Genomic_DNA"/>
</dbReference>
<reference evidence="4 5" key="1">
    <citation type="journal article" date="2015" name="Genome Announc.">
        <title>Expanding the biotechnology potential of lactobacilli through comparative genomics of 213 strains and associated genera.</title>
        <authorList>
            <person name="Sun Z."/>
            <person name="Harris H.M."/>
            <person name="McCann A."/>
            <person name="Guo C."/>
            <person name="Argimon S."/>
            <person name="Zhang W."/>
            <person name="Yang X."/>
            <person name="Jeffery I.B."/>
            <person name="Cooney J.C."/>
            <person name="Kagawa T.F."/>
            <person name="Liu W."/>
            <person name="Song Y."/>
            <person name="Salvetti E."/>
            <person name="Wrobel A."/>
            <person name="Rasinkangas P."/>
            <person name="Parkhill J."/>
            <person name="Rea M.C."/>
            <person name="O'Sullivan O."/>
            <person name="Ritari J."/>
            <person name="Douillard F.P."/>
            <person name="Paul Ross R."/>
            <person name="Yang R."/>
            <person name="Briner A.E."/>
            <person name="Felis G.E."/>
            <person name="de Vos W.M."/>
            <person name="Barrangou R."/>
            <person name="Klaenhammer T.R."/>
            <person name="Caufield P.W."/>
            <person name="Cui Y."/>
            <person name="Zhang H."/>
            <person name="O'Toole P.W."/>
        </authorList>
    </citation>
    <scope>NUCLEOTIDE SEQUENCE [LARGE SCALE GENOMIC DNA]</scope>
    <source>
        <strain evidence="4 5">DSM 20634</strain>
    </source>
</reference>
<keyword evidence="2 4" id="KW-0808">Transferase</keyword>
<organism evidence="4 5">
    <name type="scientific">Paucilactobacillus vaccinostercus DSM 20634</name>
    <dbReference type="NCBI Taxonomy" id="1423813"/>
    <lineage>
        <taxon>Bacteria</taxon>
        <taxon>Bacillati</taxon>
        <taxon>Bacillota</taxon>
        <taxon>Bacilli</taxon>
        <taxon>Lactobacillales</taxon>
        <taxon>Lactobacillaceae</taxon>
        <taxon>Paucilactobacillus</taxon>
    </lineage>
</organism>
<dbReference type="InterPro" id="IPR001296">
    <property type="entry name" value="Glyco_trans_1"/>
</dbReference>
<dbReference type="Proteomes" id="UP000051733">
    <property type="component" value="Unassembled WGS sequence"/>
</dbReference>
<dbReference type="GO" id="GO:0016757">
    <property type="term" value="F:glycosyltransferase activity"/>
    <property type="evidence" value="ECO:0007669"/>
    <property type="project" value="UniProtKB-KW"/>
</dbReference>
<dbReference type="PANTHER" id="PTHR12526:SF629">
    <property type="entry name" value="TEICHURONIC ACID BIOSYNTHESIS GLYCOSYLTRANSFERASE TUAH-RELATED"/>
    <property type="match status" value="1"/>
</dbReference>
<dbReference type="OrthoDB" id="570545at2"/>
<dbReference type="SUPFAM" id="SSF53756">
    <property type="entry name" value="UDP-Glycosyltransferase/glycogen phosphorylase"/>
    <property type="match status" value="1"/>
</dbReference>
<evidence type="ECO:0000256" key="1">
    <source>
        <dbReference type="ARBA" id="ARBA00022676"/>
    </source>
</evidence>
<keyword evidence="1" id="KW-0328">Glycosyltransferase</keyword>
<sequence length="500" mass="56411">MYYFVNQYILSQNSSVEHAEFARVKLFQQFETPAKIVTRDFDPVLHSTIKKFGLADDQVQNMFDFFAGTTDYTGEPLKFDALHLSTDYQFTTGNNFRTFSDGSRTVGEVHFAPGTVARVRNIDYFDVSGNLTLREQYDIRGFKTADEFFGQDGQMHYQALYRPDQTKYMERYYVKSTENTPINSLNRLINYQGHDYYFDTIDDLFTFFLDQLNNSTAEDNTFIADRPAMANNPVMDMMTPAKKLLWLPINHVAEGNDPVAGVLSGVYQQALNRDNIGRLDGLIVMTAQQKADLKKRFKRQIKIYQVSGGIAATGEPVPMAQRQPNRIIHVGRLGFDKQIDQVIQVFQGIHDQIPTATLTLYGYGEGADVAKFEEQVKNAGLEGLVTFAGYLPDTSSVYENAQLYLDCARIDGQPLSLVEALGHGVPALAYDYPYGPSDLITNGKNGYLIAPNTPTKMIQTAVKLLKNPARLQKMSAQAYELSRAVDAQHVWKQWQTVIKG</sequence>
<dbReference type="AlphaFoldDB" id="A0A0R1ZZK1"/>
<gene>
    <name evidence="4" type="ORF">FC26_GL000975</name>
</gene>
<dbReference type="RefSeq" id="WP_057781345.1">
    <property type="nucleotide sequence ID" value="NZ_AYYY01000071.1"/>
</dbReference>
<name>A0A0R1ZZK1_9LACO</name>
<evidence type="ECO:0000256" key="2">
    <source>
        <dbReference type="ARBA" id="ARBA00022679"/>
    </source>
</evidence>
<protein>
    <submittedName>
        <fullName evidence="4">Poly(Glycerol-phosphate) alpha-glucosyltransferase</fullName>
    </submittedName>
</protein>
<accession>A0A0R1ZZK1</accession>
<feature type="domain" description="Glycosyl transferase family 1" evidence="3">
    <location>
        <begin position="323"/>
        <end position="480"/>
    </location>
</feature>
<dbReference type="Gene3D" id="3.40.50.2000">
    <property type="entry name" value="Glycogen Phosphorylase B"/>
    <property type="match status" value="3"/>
</dbReference>
<evidence type="ECO:0000259" key="3">
    <source>
        <dbReference type="Pfam" id="PF00534"/>
    </source>
</evidence>
<keyword evidence="5" id="KW-1185">Reference proteome</keyword>
<dbReference type="PANTHER" id="PTHR12526">
    <property type="entry name" value="GLYCOSYLTRANSFERASE"/>
    <property type="match status" value="1"/>
</dbReference>
<evidence type="ECO:0000313" key="4">
    <source>
        <dbReference type="EMBL" id="KRM60256.1"/>
    </source>
</evidence>
<evidence type="ECO:0000313" key="5">
    <source>
        <dbReference type="Proteomes" id="UP000051733"/>
    </source>
</evidence>
<comment type="caution">
    <text evidence="4">The sequence shown here is derived from an EMBL/GenBank/DDBJ whole genome shotgun (WGS) entry which is preliminary data.</text>
</comment>
<proteinExistence type="predicted"/>
<dbReference type="PATRIC" id="fig|1423813.3.peg.995"/>